<dbReference type="Proteomes" id="UP000006671">
    <property type="component" value="Unassembled WGS sequence"/>
</dbReference>
<evidence type="ECO:0000256" key="1">
    <source>
        <dbReference type="ARBA" id="ARBA00004406"/>
    </source>
</evidence>
<dbReference type="OrthoDB" id="18982at2759"/>
<name>D2V2D4_NAEGR</name>
<dbReference type="STRING" id="5762.D2V2D4"/>
<evidence type="ECO:0000256" key="8">
    <source>
        <dbReference type="ARBA" id="ARBA00023055"/>
    </source>
</evidence>
<evidence type="ECO:0000256" key="9">
    <source>
        <dbReference type="ARBA" id="ARBA00023136"/>
    </source>
</evidence>
<feature type="region of interest" description="Disordered" evidence="12">
    <location>
        <begin position="460"/>
        <end position="480"/>
    </location>
</feature>
<dbReference type="InParanoid" id="D2V2D4"/>
<feature type="region of interest" description="Disordered" evidence="12">
    <location>
        <begin position="332"/>
        <end position="357"/>
    </location>
</feature>
<comment type="similarity">
    <text evidence="3">Belongs to the ATG2 family.</text>
</comment>
<organism evidence="14">
    <name type="scientific">Naegleria gruberi</name>
    <name type="common">Amoeba</name>
    <dbReference type="NCBI Taxonomy" id="5762"/>
    <lineage>
        <taxon>Eukaryota</taxon>
        <taxon>Discoba</taxon>
        <taxon>Heterolobosea</taxon>
        <taxon>Tetramitia</taxon>
        <taxon>Eutetramitia</taxon>
        <taxon>Vahlkampfiidae</taxon>
        <taxon>Naegleria</taxon>
    </lineage>
</organism>
<comment type="catalytic activity">
    <reaction evidence="10">
        <text>a 1,2-diacyl-sn-glycero-3-phospho-L-serine(in) = a 1,2-diacyl-sn-glycero-3-phospho-L-serine(out)</text>
        <dbReference type="Rhea" id="RHEA:38663"/>
        <dbReference type="ChEBI" id="CHEBI:57262"/>
    </reaction>
</comment>
<dbReference type="EMBL" id="GG738849">
    <property type="protein sequence ID" value="EFC48880.1"/>
    <property type="molecule type" value="Genomic_DNA"/>
</dbReference>
<keyword evidence="7" id="KW-0072">Autophagy</keyword>
<proteinExistence type="inferred from homology"/>
<evidence type="ECO:0000256" key="11">
    <source>
        <dbReference type="ARBA" id="ARBA00024615"/>
    </source>
</evidence>
<dbReference type="GO" id="GO:0034045">
    <property type="term" value="C:phagophore assembly site membrane"/>
    <property type="evidence" value="ECO:0007669"/>
    <property type="project" value="UniProtKB-SubCell"/>
</dbReference>
<evidence type="ECO:0000256" key="6">
    <source>
        <dbReference type="ARBA" id="ARBA00022824"/>
    </source>
</evidence>
<evidence type="ECO:0000256" key="3">
    <source>
        <dbReference type="ARBA" id="ARBA00009714"/>
    </source>
</evidence>
<feature type="compositionally biased region" description="Basic and acidic residues" evidence="12">
    <location>
        <begin position="462"/>
        <end position="480"/>
    </location>
</feature>
<dbReference type="GO" id="GO:0061709">
    <property type="term" value="P:reticulophagy"/>
    <property type="evidence" value="ECO:0007669"/>
    <property type="project" value="TreeGrafter"/>
</dbReference>
<sequence length="2115" mass="238160">MSGVGSWFIGGFSRLTDPIKKRIFKFVIKRLLGRFIEEPDLSQLDVQLPGSQTHRKASHISGQQTDQIASFDFELKNVQLKVKEINENILMHNSKLSQSSDKDGIPFILSSGYIEKICVKIPSLMDIMKESMILELNGLEVQLQFNGMNEDSGFGNAANSFLFHSTTFHDPNVLATSILLGDVTKSDIAHEFKDLEKEDFEEETDPMNSSMDSSTIFSDTKQEDTVGFNEGHTIISQAVERVISQLKAFVTNVTVRLEFPKPRTTAPIDTPVRIKKEQRLKNVLLLHFPRLEYLDETPKTESWPSKFTYSFIFKGIFLQVFEEYHSSGYKVDKDDESDFPSSSVKRDMNSSSDFTPTSNYIVNTQPSNTLDEGNTIFYGETENNKIKVNIRPSTNAMNGSIFGTPSPTFPIPNSSSKIDIEFDITSIHSVITPSQMDILLQIFETLNSRGINVGFDSFATSSKEEKEASPEFKSFKSDHSTDQIGTNAMLQSIEIPITTKMSETTLIKYQEKLERTKLHEEEVDSENFQFHTFESEPFSDESETEEHQIPEIRKPAGTPKKKTSPPIEKSPMKNVNHRFLTIPKATDTPAFGYNDINLSSSSVPCINFKIDIKLKAATFNLLYEDANLGTMWRTFFRSHDQNSGPDIPGIGHLSLRFVNGISCGVAFSTGGIVTNDNFSGIEQKNINKTDTTFHLTFGDVQLSERLCKESFGGRHIYSELKVLEFLNKPKDSSDPIIDYTYHFKKRENLVKHTLRINSQIQLSFDPGFLQRMNKVSSRLFSKSSLFTKISENANTSQYGAVNAFNENFEQAILDDLDKDQTQIGAPQRVAFDILTCGILIDILLPKEAENGETVFQSTHSYKPDRLRIDCKEIKVKASFREDGNQMLIDNELYQDRIQIDKNATIIPIIVGETNLILIEKKTGTSIVKIRPMKIFATIKPSDENHSMEEDVLYKSYISVPESVSSDFYDEVEHSSLDSSVEEFNGEDDEQDISEDKYIDPSQHEEDVDFSIDSIEDTIIGSKALEKSKISIIIDLAEKNSKSSDFSIEISREHFQKLNDFISKISQALSAVFDENQAHKKPSPKTIDSNPSVAIKFTSNNFTVRLLDTNMSRNCVLKFKKLNALLVMFSNWISKDNQKCTLINAYISNESITFYDEIANSRSYILRREDKLVKGFRQAKNCTNISVNVELYNKSISVQPKIFFSGLFLGSMFPTEENNWRKFLTQFFASDSKTEQKMILDIKTVLQDCALDYQPKDSGNRLILLVDKLGFHTHLNLPTPSKNTIYDINFEGMSLLLHNNFVHDIPKYLQEEIKNKRIPRSEFGFINELHYLCFVTIASLDKLNLKFTQRSVSVEESQASLIFASSTQVDLLGQSSIYKSKIVSKFALTDKEKEIFKHKEPITKLEISDGTLIVNLCKDSLSTLQDVIKQMTAQFATPSSSEQKVTEPENPIVIRYPSLEEIDNPVFTSSTPQNSVNIFEGVNDLQFGFSPKFTNSAVTEGEYALPNRKTNTRTLPSSNNSSASKLSREDSGKTLTPVKTEPQPTGLMSWVTSLMNDYLTEDDSKPQQIKPTITPGSTSYYPQTSSDDEDDDVIVTSIYKDGVGSSTMLGQKSTNTKTLLSSFIQEHTYFPTIKKEDLENDSRLPLDYPTPSFELVLSKCNILCHIFGGKDWADNSESDQMNTSQSSTTSSTFLQFGDLIQSTRDHTKLVQLNLNDLLLQYDTFPNSVANSNVSRLSFSITDIELLDKLKESNRNKILKYWETESEPRETDSKMISLLHEVIRQKGATNANEVRLDIDILPIRLNVHQSTMEFIIEFFTSNKDEIPTTLQNTTMEETKPTYFQQVHISPIQFKVDYQPVRVNLDAVKENGITSYKSVAQMVNLVPINGAEVKIKPIQLNGISGIEEVVSKSTALILDSIDTGDIFRALLGIMPIKSMYSIGTGVADLVVLPIQSYQTDGQVLRGLRRGLSSFVTNLSVGTVQLTSNAATGVNYVVQKTDQYVKQSSGLGKFINYDYVQDDDGDIRTVPNTPPPADEDLPTNINNAIQRAYRDISTGFEDAKLAVIAIPKSGNVWTIPRVVLSPLAGMTGAISNLMIGIRSEVDSSYRQENKDLYKK</sequence>
<dbReference type="GO" id="GO:0043495">
    <property type="term" value="F:protein-membrane adaptor activity"/>
    <property type="evidence" value="ECO:0007669"/>
    <property type="project" value="TreeGrafter"/>
</dbReference>
<dbReference type="GO" id="GO:0005789">
    <property type="term" value="C:endoplasmic reticulum membrane"/>
    <property type="evidence" value="ECO:0007669"/>
    <property type="project" value="UniProtKB-SubCell"/>
</dbReference>
<dbReference type="RefSeq" id="XP_002681624.1">
    <property type="nucleotide sequence ID" value="XM_002681578.1"/>
</dbReference>
<dbReference type="eggNOG" id="KOG2993">
    <property type="taxonomic scope" value="Eukaryota"/>
</dbReference>
<feature type="region of interest" description="Disordered" evidence="12">
    <location>
        <begin position="1561"/>
        <end position="1588"/>
    </location>
</feature>
<dbReference type="GO" id="GO:0032266">
    <property type="term" value="F:phosphatidylinositol-3-phosphate binding"/>
    <property type="evidence" value="ECO:0007669"/>
    <property type="project" value="TreeGrafter"/>
</dbReference>
<accession>D2V2D4</accession>
<evidence type="ECO:0000256" key="12">
    <source>
        <dbReference type="SAM" id="MobiDB-lite"/>
    </source>
</evidence>
<feature type="region of interest" description="Disordered" evidence="12">
    <location>
        <begin position="535"/>
        <end position="572"/>
    </location>
</feature>
<evidence type="ECO:0000256" key="4">
    <source>
        <dbReference type="ARBA" id="ARBA00018070"/>
    </source>
</evidence>
<feature type="compositionally biased region" description="Polar residues" evidence="12">
    <location>
        <begin position="1565"/>
        <end position="1584"/>
    </location>
</feature>
<evidence type="ECO:0000313" key="13">
    <source>
        <dbReference type="EMBL" id="EFC48880.1"/>
    </source>
</evidence>
<dbReference type="GO" id="GO:0061908">
    <property type="term" value="C:phagophore"/>
    <property type="evidence" value="ECO:0007669"/>
    <property type="project" value="TreeGrafter"/>
</dbReference>
<feature type="region of interest" description="Disordered" evidence="12">
    <location>
        <begin position="1503"/>
        <end position="1544"/>
    </location>
</feature>
<dbReference type="GO" id="GO:0000422">
    <property type="term" value="P:autophagy of mitochondrion"/>
    <property type="evidence" value="ECO:0007669"/>
    <property type="project" value="TreeGrafter"/>
</dbReference>
<dbReference type="GO" id="GO:0034727">
    <property type="term" value="P:piecemeal microautophagy of the nucleus"/>
    <property type="evidence" value="ECO:0007669"/>
    <property type="project" value="TreeGrafter"/>
</dbReference>
<evidence type="ECO:0000256" key="2">
    <source>
        <dbReference type="ARBA" id="ARBA00004623"/>
    </source>
</evidence>
<dbReference type="PANTHER" id="PTHR13190:SF1">
    <property type="entry name" value="AUTOPHAGY-RELATED 2, ISOFORM A"/>
    <property type="match status" value="1"/>
</dbReference>
<dbReference type="OMA" id="MYSIGTG"/>
<evidence type="ECO:0000256" key="5">
    <source>
        <dbReference type="ARBA" id="ARBA00022448"/>
    </source>
</evidence>
<comment type="catalytic activity">
    <reaction evidence="11">
        <text>a 1,2-diacyl-sn-glycero-3-phosphoethanolamine(in) = a 1,2-diacyl-sn-glycero-3-phosphoethanolamine(out)</text>
        <dbReference type="Rhea" id="RHEA:38895"/>
        <dbReference type="ChEBI" id="CHEBI:64612"/>
    </reaction>
</comment>
<dbReference type="GO" id="GO:0061723">
    <property type="term" value="P:glycophagy"/>
    <property type="evidence" value="ECO:0007669"/>
    <property type="project" value="TreeGrafter"/>
</dbReference>
<keyword evidence="5" id="KW-0813">Transport</keyword>
<feature type="compositionally biased region" description="Basic and acidic residues" evidence="12">
    <location>
        <begin position="545"/>
        <end position="554"/>
    </location>
</feature>
<protein>
    <recommendedName>
        <fullName evidence="4">Autophagy-related protein 2</fullName>
    </recommendedName>
</protein>
<keyword evidence="8" id="KW-0445">Lipid transport</keyword>
<dbReference type="Pfam" id="PF13329">
    <property type="entry name" value="ATG2_CAD"/>
    <property type="match status" value="1"/>
</dbReference>
<keyword evidence="14" id="KW-1185">Reference proteome</keyword>
<dbReference type="PANTHER" id="PTHR13190">
    <property type="entry name" value="AUTOPHAGY-RELATED 2, ISOFORM A"/>
    <property type="match status" value="1"/>
</dbReference>
<evidence type="ECO:0000256" key="7">
    <source>
        <dbReference type="ARBA" id="ARBA00023006"/>
    </source>
</evidence>
<dbReference type="VEuPathDB" id="AmoebaDB:NAEGRDRAFT_56909"/>
<comment type="subcellular location">
    <subcellularLocation>
        <location evidence="1">Endoplasmic reticulum membrane</location>
        <topology evidence="1">Peripheral membrane protein</topology>
    </subcellularLocation>
    <subcellularLocation>
        <location evidence="2">Preautophagosomal structure membrane</location>
        <topology evidence="2">Peripheral membrane protein</topology>
    </subcellularLocation>
</comment>
<dbReference type="InterPro" id="IPR026849">
    <property type="entry name" value="ATG2"/>
</dbReference>
<dbReference type="GeneID" id="8849902"/>
<dbReference type="GO" id="GO:0006869">
    <property type="term" value="P:lipid transport"/>
    <property type="evidence" value="ECO:0007669"/>
    <property type="project" value="UniProtKB-KW"/>
</dbReference>
<dbReference type="KEGG" id="ngr:NAEGRDRAFT_56909"/>
<dbReference type="GO" id="GO:0000045">
    <property type="term" value="P:autophagosome assembly"/>
    <property type="evidence" value="ECO:0007669"/>
    <property type="project" value="TreeGrafter"/>
</dbReference>
<keyword evidence="9" id="KW-0472">Membrane</keyword>
<evidence type="ECO:0000256" key="10">
    <source>
        <dbReference type="ARBA" id="ARBA00024479"/>
    </source>
</evidence>
<reference evidence="13 14" key="1">
    <citation type="journal article" date="2010" name="Cell">
        <title>The genome of Naegleria gruberi illuminates early eukaryotic versatility.</title>
        <authorList>
            <person name="Fritz-Laylin L.K."/>
            <person name="Prochnik S.E."/>
            <person name="Ginger M.L."/>
            <person name="Dacks J.B."/>
            <person name="Carpenter M.L."/>
            <person name="Field M.C."/>
            <person name="Kuo A."/>
            <person name="Paredez A."/>
            <person name="Chapman J."/>
            <person name="Pham J."/>
            <person name="Shu S."/>
            <person name="Neupane R."/>
            <person name="Cipriano M."/>
            <person name="Mancuso J."/>
            <person name="Tu H."/>
            <person name="Salamov A."/>
            <person name="Lindquist E."/>
            <person name="Shapiro H."/>
            <person name="Lucas S."/>
            <person name="Grigoriev I.V."/>
            <person name="Cande W.Z."/>
            <person name="Fulton C."/>
            <person name="Rokhsar D.S."/>
            <person name="Dawson S.C."/>
        </authorList>
    </citation>
    <scope>NUCLEOTIDE SEQUENCE [LARGE SCALE GENOMIC DNA]</scope>
    <source>
        <strain evidence="13 14">NEG-M</strain>
    </source>
</reference>
<evidence type="ECO:0000313" key="14">
    <source>
        <dbReference type="Proteomes" id="UP000006671"/>
    </source>
</evidence>
<feature type="compositionally biased region" description="Polar residues" evidence="12">
    <location>
        <begin position="339"/>
        <end position="357"/>
    </location>
</feature>
<keyword evidence="6" id="KW-0256">Endoplasmic reticulum</keyword>
<gene>
    <name evidence="13" type="ORF">NAEGRDRAFT_56909</name>
</gene>